<evidence type="ECO:0000256" key="1">
    <source>
        <dbReference type="SAM" id="MobiDB-lite"/>
    </source>
</evidence>
<dbReference type="AlphaFoldDB" id="A0ABD0PGK5"/>
<dbReference type="EMBL" id="JAMKFB020000016">
    <property type="protein sequence ID" value="KAL0171946.1"/>
    <property type="molecule type" value="Genomic_DNA"/>
</dbReference>
<organism evidence="2 3">
    <name type="scientific">Cirrhinus mrigala</name>
    <name type="common">Mrigala</name>
    <dbReference type="NCBI Taxonomy" id="683832"/>
    <lineage>
        <taxon>Eukaryota</taxon>
        <taxon>Metazoa</taxon>
        <taxon>Chordata</taxon>
        <taxon>Craniata</taxon>
        <taxon>Vertebrata</taxon>
        <taxon>Euteleostomi</taxon>
        <taxon>Actinopterygii</taxon>
        <taxon>Neopterygii</taxon>
        <taxon>Teleostei</taxon>
        <taxon>Ostariophysi</taxon>
        <taxon>Cypriniformes</taxon>
        <taxon>Cyprinidae</taxon>
        <taxon>Labeoninae</taxon>
        <taxon>Labeonini</taxon>
        <taxon>Cirrhinus</taxon>
    </lineage>
</organism>
<feature type="region of interest" description="Disordered" evidence="1">
    <location>
        <begin position="1"/>
        <end position="89"/>
    </location>
</feature>
<name>A0ABD0PGK5_CIRMR</name>
<dbReference type="Proteomes" id="UP001529510">
    <property type="component" value="Unassembled WGS sequence"/>
</dbReference>
<gene>
    <name evidence="2" type="ORF">M9458_032257</name>
</gene>
<evidence type="ECO:0000313" key="2">
    <source>
        <dbReference type="EMBL" id="KAL0171946.1"/>
    </source>
</evidence>
<sequence length="275" mass="29392">LTVDIADDNTSPTLDPEPSPPSQRCTEPKPEPTTDGEPIPATIKEPSPMRATELKIVLEPEPVCEPATKPATEEITEGSESTEEDPAHCTTAEDVCPELSARPILTMEVNPLSASQCALTESPDSHKIPPTLPLLPPPPLFSGSPSTHPQPTICVVESTQVCQSPSMSWLEDPLSPAPASESWTPPWPIDPAASQRLLAPASLPWPISPPALPAPSSLQLRLGQLSTICRLGTLLRLHLVPLSLRLCQAPPTLPLHLGPLLLRLNRSLADPHLCL</sequence>
<feature type="non-terminal residue" evidence="2">
    <location>
        <position position="275"/>
    </location>
</feature>
<reference evidence="2 3" key="1">
    <citation type="submission" date="2024-05" db="EMBL/GenBank/DDBJ databases">
        <title>Genome sequencing and assembly of Indian major carp, Cirrhinus mrigala (Hamilton, 1822).</title>
        <authorList>
            <person name="Mohindra V."/>
            <person name="Chowdhury L.M."/>
            <person name="Lal K."/>
            <person name="Jena J.K."/>
        </authorList>
    </citation>
    <scope>NUCLEOTIDE SEQUENCE [LARGE SCALE GENOMIC DNA]</scope>
    <source>
        <strain evidence="2">CM1030</strain>
        <tissue evidence="2">Blood</tissue>
    </source>
</reference>
<proteinExistence type="predicted"/>
<feature type="compositionally biased region" description="Acidic residues" evidence="1">
    <location>
        <begin position="74"/>
        <end position="84"/>
    </location>
</feature>
<protein>
    <submittedName>
        <fullName evidence="2">Uncharacterized protein</fullName>
    </submittedName>
</protein>
<comment type="caution">
    <text evidence="2">The sequence shown here is derived from an EMBL/GenBank/DDBJ whole genome shotgun (WGS) entry which is preliminary data.</text>
</comment>
<keyword evidence="3" id="KW-1185">Reference proteome</keyword>
<feature type="non-terminal residue" evidence="2">
    <location>
        <position position="1"/>
    </location>
</feature>
<evidence type="ECO:0000313" key="3">
    <source>
        <dbReference type="Proteomes" id="UP001529510"/>
    </source>
</evidence>
<accession>A0ABD0PGK5</accession>